<sequence length="131" mass="14595">MGRSNLTPSEIKAKKIISENLKNLLLKSGKKKIEIQRETNIPRSTLSDYFGGKTLPSVDNLQKLAKAFNVSVGNIDPRYNPTASKEASPTKTTYKDLGLPYKGVVPDDVNAMYRAIAETYAKEHNLPKRDE</sequence>
<evidence type="ECO:0000259" key="1">
    <source>
        <dbReference type="PROSITE" id="PS50943"/>
    </source>
</evidence>
<dbReference type="SMART" id="SM00530">
    <property type="entry name" value="HTH_XRE"/>
    <property type="match status" value="1"/>
</dbReference>
<dbReference type="Proteomes" id="UP000007033">
    <property type="component" value="Chromosome"/>
</dbReference>
<name>E4SKU2_LACAR</name>
<dbReference type="Pfam" id="PF01381">
    <property type="entry name" value="HTH_3"/>
    <property type="match status" value="1"/>
</dbReference>
<evidence type="ECO:0000313" key="2">
    <source>
        <dbReference type="EMBL" id="ADQ59489.1"/>
    </source>
</evidence>
<gene>
    <name evidence="2" type="ordered locus">LA2_07850</name>
</gene>
<proteinExistence type="predicted"/>
<feature type="domain" description="HTH cro/C1-type" evidence="1">
    <location>
        <begin position="21"/>
        <end position="75"/>
    </location>
</feature>
<dbReference type="SUPFAM" id="SSF47413">
    <property type="entry name" value="lambda repressor-like DNA-binding domains"/>
    <property type="match status" value="1"/>
</dbReference>
<dbReference type="RefSeq" id="WP_013438272.1">
    <property type="nucleotide sequence ID" value="NC_014724.1"/>
</dbReference>
<dbReference type="PATRIC" id="fig|695560.3.peg.1547"/>
<organism evidence="2 3">
    <name type="scientific">Lactobacillus amylovorus (strain GRL 1112)</name>
    <dbReference type="NCBI Taxonomy" id="695560"/>
    <lineage>
        <taxon>Bacteria</taxon>
        <taxon>Bacillati</taxon>
        <taxon>Bacillota</taxon>
        <taxon>Bacilli</taxon>
        <taxon>Lactobacillales</taxon>
        <taxon>Lactobacillaceae</taxon>
        <taxon>Lactobacillus</taxon>
    </lineage>
</organism>
<dbReference type="KEGG" id="lam:LA2_07850"/>
<dbReference type="CDD" id="cd00093">
    <property type="entry name" value="HTH_XRE"/>
    <property type="match status" value="1"/>
</dbReference>
<dbReference type="PROSITE" id="PS50943">
    <property type="entry name" value="HTH_CROC1"/>
    <property type="match status" value="1"/>
</dbReference>
<accession>E4SKU2</accession>
<dbReference type="AlphaFoldDB" id="E4SKU2"/>
<dbReference type="HOGENOM" id="CLU_066192_4_0_9"/>
<dbReference type="InterPro" id="IPR010982">
    <property type="entry name" value="Lambda_DNA-bd_dom_sf"/>
</dbReference>
<protein>
    <submittedName>
        <fullName evidence="2">Lj965 prophage repressor</fullName>
    </submittedName>
</protein>
<dbReference type="Gene3D" id="1.10.260.40">
    <property type="entry name" value="lambda repressor-like DNA-binding domains"/>
    <property type="match status" value="1"/>
</dbReference>
<evidence type="ECO:0000313" key="3">
    <source>
        <dbReference type="Proteomes" id="UP000007033"/>
    </source>
</evidence>
<dbReference type="InterPro" id="IPR001387">
    <property type="entry name" value="Cro/C1-type_HTH"/>
</dbReference>
<dbReference type="GO" id="GO:0003677">
    <property type="term" value="F:DNA binding"/>
    <property type="evidence" value="ECO:0007669"/>
    <property type="project" value="InterPro"/>
</dbReference>
<dbReference type="EMBL" id="CP002338">
    <property type="protein sequence ID" value="ADQ59489.1"/>
    <property type="molecule type" value="Genomic_DNA"/>
</dbReference>
<reference evidence="2 3" key="1">
    <citation type="journal article" date="2011" name="J. Bacteriol.">
        <title>Genome sequence of Lactobacillus amylovorus GRL1112.</title>
        <authorList>
            <person name="Kant R."/>
            <person name="Paulin L."/>
            <person name="Alatalo E."/>
            <person name="de Vos W.M."/>
            <person name="Palva A."/>
        </authorList>
    </citation>
    <scope>NUCLEOTIDE SEQUENCE [LARGE SCALE GENOMIC DNA]</scope>
    <source>
        <strain evidence="2 3">GRL 1112</strain>
    </source>
</reference>